<dbReference type="PANTHER" id="PTHR15857:SF0">
    <property type="entry name" value="COMM DOMAIN-CONTAINING PROTEIN 2"/>
    <property type="match status" value="1"/>
</dbReference>
<dbReference type="Pfam" id="PF07258">
    <property type="entry name" value="COMM_domain"/>
    <property type="match status" value="1"/>
</dbReference>
<evidence type="ECO:0000259" key="1">
    <source>
        <dbReference type="PROSITE" id="PS51269"/>
    </source>
</evidence>
<accession>A0A9W7CGC0</accession>
<evidence type="ECO:0000313" key="3">
    <source>
        <dbReference type="Proteomes" id="UP001165160"/>
    </source>
</evidence>
<proteinExistence type="predicted"/>
<protein>
    <recommendedName>
        <fullName evidence="1">COMM domain-containing protein</fullName>
    </recommendedName>
</protein>
<dbReference type="InterPro" id="IPR037354">
    <property type="entry name" value="Commd2"/>
</dbReference>
<name>A0A9W7CGC0_9STRA</name>
<comment type="caution">
    <text evidence="2">The sequence shown here is derived from an EMBL/GenBank/DDBJ whole genome shotgun (WGS) entry which is preliminary data.</text>
</comment>
<feature type="domain" description="COMM" evidence="1">
    <location>
        <begin position="121"/>
        <end position="184"/>
    </location>
</feature>
<dbReference type="EMBL" id="BRXX01000328">
    <property type="protein sequence ID" value="GMI05248.1"/>
    <property type="molecule type" value="Genomic_DNA"/>
</dbReference>
<organism evidence="2 3">
    <name type="scientific">Triparma verrucosa</name>
    <dbReference type="NCBI Taxonomy" id="1606542"/>
    <lineage>
        <taxon>Eukaryota</taxon>
        <taxon>Sar</taxon>
        <taxon>Stramenopiles</taxon>
        <taxon>Ochrophyta</taxon>
        <taxon>Bolidophyceae</taxon>
        <taxon>Parmales</taxon>
        <taxon>Triparmaceae</taxon>
        <taxon>Triparma</taxon>
    </lineage>
</organism>
<keyword evidence="3" id="KW-1185">Reference proteome</keyword>
<dbReference type="PANTHER" id="PTHR15857">
    <property type="entry name" value="COMM DOMAIN CONTAINING PROTEIN 2"/>
    <property type="match status" value="1"/>
</dbReference>
<gene>
    <name evidence="2" type="ORF">TrVE_jg3819</name>
</gene>
<dbReference type="AlphaFoldDB" id="A0A9W7CGC0"/>
<evidence type="ECO:0000313" key="2">
    <source>
        <dbReference type="EMBL" id="GMI05248.1"/>
    </source>
</evidence>
<dbReference type="Proteomes" id="UP001165160">
    <property type="component" value="Unassembled WGS sequence"/>
</dbReference>
<dbReference type="InterPro" id="IPR017920">
    <property type="entry name" value="COMM"/>
</dbReference>
<reference evidence="3" key="1">
    <citation type="journal article" date="2023" name="Commun. Biol.">
        <title>Genome analysis of Parmales, the sister group of diatoms, reveals the evolutionary specialization of diatoms from phago-mixotrophs to photoautotrophs.</title>
        <authorList>
            <person name="Ban H."/>
            <person name="Sato S."/>
            <person name="Yoshikawa S."/>
            <person name="Yamada K."/>
            <person name="Nakamura Y."/>
            <person name="Ichinomiya M."/>
            <person name="Sato N."/>
            <person name="Blanc-Mathieu R."/>
            <person name="Endo H."/>
            <person name="Kuwata A."/>
            <person name="Ogata H."/>
        </authorList>
    </citation>
    <scope>NUCLEOTIDE SEQUENCE [LARGE SCALE GENOMIC DNA]</scope>
    <source>
        <strain evidence="3">NIES 3699</strain>
    </source>
</reference>
<dbReference type="PROSITE" id="PS51269">
    <property type="entry name" value="COMM"/>
    <property type="match status" value="1"/>
</dbReference>
<sequence>MSALVANDLTPLLGLNAASATQTSSLCVQYIQTAFTIDNSEIKKLAGEINIPQKEVMAMVLALSKIFAESSKRQHNEHFFRKAISPYALPDPVADAVTGVYLKNQKLIFENTPSKNSSTREYTDLSWRMDVEIARRSVQNMAEPNWKFNVSTSKEPIEFQCDAAMLDKLKGELELALREEKDTHSQRFQRYMN</sequence>